<evidence type="ECO:0000256" key="1">
    <source>
        <dbReference type="ARBA" id="ARBA00022729"/>
    </source>
</evidence>
<keyword evidence="1 2" id="KW-0732">Signal</keyword>
<evidence type="ECO:0000256" key="2">
    <source>
        <dbReference type="SAM" id="SignalP"/>
    </source>
</evidence>
<dbReference type="PANTHER" id="PTHR44103:SF1">
    <property type="entry name" value="PROPROTEIN CONVERTASE P"/>
    <property type="match status" value="1"/>
</dbReference>
<dbReference type="InterPro" id="IPR028994">
    <property type="entry name" value="Integrin_alpha_N"/>
</dbReference>
<proteinExistence type="predicted"/>
<accession>A0A918SQB3</accession>
<organism evidence="3 4">
    <name type="scientific">Streptomyces termitum</name>
    <dbReference type="NCBI Taxonomy" id="67368"/>
    <lineage>
        <taxon>Bacteria</taxon>
        <taxon>Bacillati</taxon>
        <taxon>Actinomycetota</taxon>
        <taxon>Actinomycetes</taxon>
        <taxon>Kitasatosporales</taxon>
        <taxon>Streptomycetaceae</taxon>
        <taxon>Streptomyces</taxon>
    </lineage>
</organism>
<evidence type="ECO:0000313" key="3">
    <source>
        <dbReference type="EMBL" id="GHA64873.1"/>
    </source>
</evidence>
<gene>
    <name evidence="3" type="ORF">GCM10010305_03080</name>
</gene>
<reference evidence="3" key="1">
    <citation type="journal article" date="2014" name="Int. J. Syst. Evol. Microbiol.">
        <title>Complete genome sequence of Corynebacterium casei LMG S-19264T (=DSM 44701T), isolated from a smear-ripened cheese.</title>
        <authorList>
            <consortium name="US DOE Joint Genome Institute (JGI-PGF)"/>
            <person name="Walter F."/>
            <person name="Albersmeier A."/>
            <person name="Kalinowski J."/>
            <person name="Ruckert C."/>
        </authorList>
    </citation>
    <scope>NUCLEOTIDE SEQUENCE</scope>
    <source>
        <strain evidence="3">JCM 4518</strain>
    </source>
</reference>
<protein>
    <recommendedName>
        <fullName evidence="5">VCBS repeat-containing protein</fullName>
    </recommendedName>
</protein>
<comment type="caution">
    <text evidence="3">The sequence shown here is derived from an EMBL/GenBank/DDBJ whole genome shotgun (WGS) entry which is preliminary data.</text>
</comment>
<dbReference type="EMBL" id="BMUL01000001">
    <property type="protein sequence ID" value="GHA64873.1"/>
    <property type="molecule type" value="Genomic_DNA"/>
</dbReference>
<dbReference type="Pfam" id="PF13517">
    <property type="entry name" value="FG-GAP_3"/>
    <property type="match status" value="1"/>
</dbReference>
<reference evidence="3" key="2">
    <citation type="submission" date="2020-09" db="EMBL/GenBank/DDBJ databases">
        <authorList>
            <person name="Sun Q."/>
            <person name="Ohkuma M."/>
        </authorList>
    </citation>
    <scope>NUCLEOTIDE SEQUENCE</scope>
    <source>
        <strain evidence="3">JCM 4518</strain>
    </source>
</reference>
<keyword evidence="4" id="KW-1185">Reference proteome</keyword>
<dbReference type="InterPro" id="IPR011044">
    <property type="entry name" value="Quino_amine_DH_bsu"/>
</dbReference>
<dbReference type="SUPFAM" id="SSF69318">
    <property type="entry name" value="Integrin alpha N-terminal domain"/>
    <property type="match status" value="1"/>
</dbReference>
<dbReference type="SUPFAM" id="SSF50969">
    <property type="entry name" value="YVTN repeat-like/Quinoprotein amine dehydrogenase"/>
    <property type="match status" value="1"/>
</dbReference>
<name>A0A918SQB3_9ACTN</name>
<feature type="chain" id="PRO_5037203245" description="VCBS repeat-containing protein" evidence="2">
    <location>
        <begin position="37"/>
        <end position="739"/>
    </location>
</feature>
<dbReference type="Proteomes" id="UP000644020">
    <property type="component" value="Unassembled WGS sequence"/>
</dbReference>
<dbReference type="RefSeq" id="WP_229849529.1">
    <property type="nucleotide sequence ID" value="NZ_BMUL01000001.1"/>
</dbReference>
<dbReference type="InterPro" id="IPR013517">
    <property type="entry name" value="FG-GAP"/>
</dbReference>
<evidence type="ECO:0000313" key="4">
    <source>
        <dbReference type="Proteomes" id="UP000644020"/>
    </source>
</evidence>
<evidence type="ECO:0008006" key="5">
    <source>
        <dbReference type="Google" id="ProtNLM"/>
    </source>
</evidence>
<dbReference type="AlphaFoldDB" id="A0A918SQB3"/>
<sequence>MQHRSTGSRLAVAVTAVLAVTALGAGSLAAAPVAFAASAAAAQDGALPAVPTGARVLATGPSGLLTQDDWPSVAMAWTPLDGGAPVPVTIPAGGGWASAGGDVLVLGDAPSARDMRKVSLRNMAVRDSVPVDIDLTSLDGRYVTVLGPDTVLAELPKPDGSSELAVVTKTAAGLTTKPVTGLPAGARRFYSDAPIVDGQVFVGHMASTTKPLAGGRSVIDIATASVVLTYGASEGGIEYGHLLFSPSFVAWYEREGTTITLVAVDRRVPERETKVLGTESTNMLATLAGDWLVYGHSKGVRAYSLSSGDGRVITDEINGTTGLAALEGGDSLVSGRRPDGSIGVFRLSTAETYRELVVTKAAEMTEGAPLAVTQSHVPATVDLDKSGGRVKLGWTLSRPDAVVDVTVTHTATGKAYRTSINPVTDGTLFSFEWSGEVFRPSGPYTDDAPNGAYTVAMVATQVDGVGEPVRLTLPMQVTRTPNPHDFNDNGSPDLLARDSSGVLWREDLRDRPLDGVVKAASRTRIGSGWNYRVMEAVGNIGGGTAGDLLALDGSHVLWLYLGYGDGTFTSRIQVGTGWNYDKLTGGSDVTGDGKADILATDSAGVLWLYKGTGSYKTPYEPRVKAATGWNTYNQITALGNIAGGAGGDVVARDASGTLWLHLGNGDGTFANRAKVGTGWGAFSQLVNAGDVDDDGRPDLIAYGSGGTFLYRSTGSWSAPFTKAATSLYAGEGTTFTNVF</sequence>
<feature type="signal peptide" evidence="2">
    <location>
        <begin position="1"/>
        <end position="36"/>
    </location>
</feature>
<dbReference type="PANTHER" id="PTHR44103">
    <property type="entry name" value="PROPROTEIN CONVERTASE P"/>
    <property type="match status" value="1"/>
</dbReference>